<dbReference type="PANTHER" id="PTHR12526">
    <property type="entry name" value="GLYCOSYLTRANSFERASE"/>
    <property type="match status" value="1"/>
</dbReference>
<organism evidence="2 3">
    <name type="scientific">Azotobacter bryophylli</name>
    <dbReference type="NCBI Taxonomy" id="1986537"/>
    <lineage>
        <taxon>Bacteria</taxon>
        <taxon>Pseudomonadati</taxon>
        <taxon>Pseudomonadota</taxon>
        <taxon>Gammaproteobacteria</taxon>
        <taxon>Pseudomonadales</taxon>
        <taxon>Pseudomonadaceae</taxon>
        <taxon>Azotobacter</taxon>
    </lineage>
</organism>
<dbReference type="GO" id="GO:0016757">
    <property type="term" value="F:glycosyltransferase activity"/>
    <property type="evidence" value="ECO:0007669"/>
    <property type="project" value="UniProtKB-KW"/>
</dbReference>
<dbReference type="PANTHER" id="PTHR12526:SF636">
    <property type="entry name" value="BLL3647 PROTEIN"/>
    <property type="match status" value="1"/>
</dbReference>
<dbReference type="Pfam" id="PF13692">
    <property type="entry name" value="Glyco_trans_1_4"/>
    <property type="match status" value="1"/>
</dbReference>
<gene>
    <name evidence="2" type="ORF">ACFOJE_18255</name>
</gene>
<keyword evidence="2" id="KW-0808">Transferase</keyword>
<name>A0ABV7AY89_9GAMM</name>
<dbReference type="InterPro" id="IPR028098">
    <property type="entry name" value="Glyco_trans_4-like_N"/>
</dbReference>
<evidence type="ECO:0000313" key="3">
    <source>
        <dbReference type="Proteomes" id="UP001595457"/>
    </source>
</evidence>
<evidence type="ECO:0000259" key="1">
    <source>
        <dbReference type="Pfam" id="PF13439"/>
    </source>
</evidence>
<accession>A0ABV7AY89</accession>
<feature type="domain" description="Glycosyltransferase subfamily 4-like N-terminal" evidence="1">
    <location>
        <begin position="37"/>
        <end position="229"/>
    </location>
</feature>
<dbReference type="RefSeq" id="WP_377816138.1">
    <property type="nucleotide sequence ID" value="NZ_JBHRSJ010000034.1"/>
</dbReference>
<keyword evidence="2" id="KW-0328">Glycosyltransferase</keyword>
<reference evidence="3" key="1">
    <citation type="journal article" date="2019" name="Int. J. Syst. Evol. Microbiol.">
        <title>The Global Catalogue of Microorganisms (GCM) 10K type strain sequencing project: providing services to taxonomists for standard genome sequencing and annotation.</title>
        <authorList>
            <consortium name="The Broad Institute Genomics Platform"/>
            <consortium name="The Broad Institute Genome Sequencing Center for Infectious Disease"/>
            <person name="Wu L."/>
            <person name="Ma J."/>
        </authorList>
    </citation>
    <scope>NUCLEOTIDE SEQUENCE [LARGE SCALE GENOMIC DNA]</scope>
    <source>
        <strain evidence="3">KCTC 62195</strain>
    </source>
</reference>
<dbReference type="EC" id="2.4.-.-" evidence="2"/>
<dbReference type="SUPFAM" id="SSF53756">
    <property type="entry name" value="UDP-Glycosyltransferase/glycogen phosphorylase"/>
    <property type="match status" value="1"/>
</dbReference>
<comment type="caution">
    <text evidence="2">The sequence shown here is derived from an EMBL/GenBank/DDBJ whole genome shotgun (WGS) entry which is preliminary data.</text>
</comment>
<sequence>MTAFGVGEACAMNARPIAADDTASPPIALYMPDLSDGGMERVMLNLAEAFMARGHAVDLLVSRDDGIYRDHLPEGVRLRVLEPTGPLLGRLQALRATRPAEWKTLAWTVLLGRKPGRQLSRLPSLVRYLRARRPGALIAANTYCNLNAVWARRLAGVPTRVMVTEHNALSPKNTRTGIGGAQWLARLPLIGQVYARADVVLAVSDGVADDLSAVTGLARSRIATVYNPVIKSDLAARAGEAAPHPWLADGGAAPVIVATGRLAPQKNFPLLLQAFALLRRQRPARLLILGEGRLRPQLEALIAELDLGEDVALPGFVTNPYAAFARASLFVLSSDYEGLGNVLIEAMASGCPVVSTDCPSGPAEILEGGRLGELVPVKDAAALSAAMLRALDTPRANADALRRRGAYFSQERSAERYLDLLFGQRRAPSEVTACQPQARR</sequence>
<protein>
    <submittedName>
        <fullName evidence="2">Glycosyltransferase</fullName>
        <ecNumber evidence="2">2.4.-.-</ecNumber>
    </submittedName>
</protein>
<dbReference type="Gene3D" id="3.40.50.2000">
    <property type="entry name" value="Glycogen Phosphorylase B"/>
    <property type="match status" value="2"/>
</dbReference>
<dbReference type="Pfam" id="PF13439">
    <property type="entry name" value="Glyco_transf_4"/>
    <property type="match status" value="1"/>
</dbReference>
<proteinExistence type="predicted"/>
<evidence type="ECO:0000313" key="2">
    <source>
        <dbReference type="EMBL" id="MFC2974143.1"/>
    </source>
</evidence>
<keyword evidence="3" id="KW-1185">Reference proteome</keyword>
<dbReference type="EMBL" id="JBHRSJ010000034">
    <property type="protein sequence ID" value="MFC2974143.1"/>
    <property type="molecule type" value="Genomic_DNA"/>
</dbReference>
<dbReference type="CDD" id="cd03811">
    <property type="entry name" value="GT4_GT28_WabH-like"/>
    <property type="match status" value="1"/>
</dbReference>
<dbReference type="Proteomes" id="UP001595457">
    <property type="component" value="Unassembled WGS sequence"/>
</dbReference>